<dbReference type="SUPFAM" id="SSF53633">
    <property type="entry name" value="Carbamate kinase-like"/>
    <property type="match status" value="1"/>
</dbReference>
<evidence type="ECO:0000256" key="14">
    <source>
        <dbReference type="RuleBase" id="RU003448"/>
    </source>
</evidence>
<reference evidence="17" key="2">
    <citation type="submission" date="2023-01" db="EMBL/GenBank/DDBJ databases">
        <title>Draft genome sequence of Sulfitobacter pacificus strain NBRC 109915.</title>
        <authorList>
            <person name="Sun Q."/>
            <person name="Mori K."/>
        </authorList>
    </citation>
    <scope>NUCLEOTIDE SEQUENCE</scope>
    <source>
        <strain evidence="17">NBRC 109915</strain>
    </source>
</reference>
<evidence type="ECO:0000256" key="13">
    <source>
        <dbReference type="ARBA" id="ARBA00047872"/>
    </source>
</evidence>
<dbReference type="Proteomes" id="UP001161388">
    <property type="component" value="Unassembled WGS sequence"/>
</dbReference>
<evidence type="ECO:0000313" key="18">
    <source>
        <dbReference type="Proteomes" id="UP001161388"/>
    </source>
</evidence>
<dbReference type="EMBL" id="BSNL01000001">
    <property type="protein sequence ID" value="GLQ25891.1"/>
    <property type="molecule type" value="Genomic_DNA"/>
</dbReference>
<proteinExistence type="inferred from homology"/>
<keyword evidence="8 14" id="KW-0808">Transferase</keyword>
<dbReference type="InterPro" id="IPR001048">
    <property type="entry name" value="Asp/Glu/Uridylate_kinase"/>
</dbReference>
<dbReference type="Pfam" id="PF22468">
    <property type="entry name" value="ACT_9"/>
    <property type="match status" value="1"/>
</dbReference>
<evidence type="ECO:0000256" key="7">
    <source>
        <dbReference type="ARBA" id="ARBA00022605"/>
    </source>
</evidence>
<dbReference type="CDD" id="cd04913">
    <property type="entry name" value="ACT_AKii-LysC-BS-like_1"/>
    <property type="match status" value="1"/>
</dbReference>
<dbReference type="NCBIfam" id="NF005155">
    <property type="entry name" value="PRK06635.1-4"/>
    <property type="match status" value="1"/>
</dbReference>
<dbReference type="PANTHER" id="PTHR21499:SF3">
    <property type="entry name" value="ASPARTOKINASE"/>
    <property type="match status" value="1"/>
</dbReference>
<dbReference type="CDD" id="cd04261">
    <property type="entry name" value="AAK_AKii-LysC-BS"/>
    <property type="match status" value="1"/>
</dbReference>
<evidence type="ECO:0000256" key="9">
    <source>
        <dbReference type="ARBA" id="ARBA00022741"/>
    </source>
</evidence>
<dbReference type="InterPro" id="IPR001341">
    <property type="entry name" value="Asp_kinase"/>
</dbReference>
<evidence type="ECO:0000256" key="15">
    <source>
        <dbReference type="RuleBase" id="RU004249"/>
    </source>
</evidence>
<gene>
    <name evidence="17" type="ORF">GCM10007927_06940</name>
</gene>
<keyword evidence="10 14" id="KW-0418">Kinase</keyword>
<dbReference type="InterPro" id="IPR002912">
    <property type="entry name" value="ACT_dom"/>
</dbReference>
<dbReference type="Gene3D" id="3.40.1160.10">
    <property type="entry name" value="Acetylglutamate kinase-like"/>
    <property type="match status" value="1"/>
</dbReference>
<dbReference type="SUPFAM" id="SSF55021">
    <property type="entry name" value="ACT-like"/>
    <property type="match status" value="2"/>
</dbReference>
<comment type="pathway">
    <text evidence="1 15">Amino-acid biosynthesis; L-lysine biosynthesis via DAP pathway; (S)-tetrahydrodipicolinate from L-aspartate: step 1/4.</text>
</comment>
<keyword evidence="9" id="KW-0547">Nucleotide-binding</keyword>
<keyword evidence="18" id="KW-1185">Reference proteome</keyword>
<dbReference type="InterPro" id="IPR045865">
    <property type="entry name" value="ACT-like_dom_sf"/>
</dbReference>
<dbReference type="NCBIfam" id="TIGR00657">
    <property type="entry name" value="asp_kinases"/>
    <property type="match status" value="1"/>
</dbReference>
<dbReference type="PIRSF" id="PIRSF000726">
    <property type="entry name" value="Asp_kin"/>
    <property type="match status" value="1"/>
</dbReference>
<evidence type="ECO:0000256" key="3">
    <source>
        <dbReference type="ARBA" id="ARBA00005139"/>
    </source>
</evidence>
<organism evidence="17 18">
    <name type="scientific">Sulfitobacter pacificus</name>
    <dbReference type="NCBI Taxonomy" id="1499314"/>
    <lineage>
        <taxon>Bacteria</taxon>
        <taxon>Pseudomonadati</taxon>
        <taxon>Pseudomonadota</taxon>
        <taxon>Alphaproteobacteria</taxon>
        <taxon>Rhodobacterales</taxon>
        <taxon>Roseobacteraceae</taxon>
        <taxon>Sulfitobacter</taxon>
    </lineage>
</organism>
<reference evidence="17" key="1">
    <citation type="journal article" date="2014" name="Int. J. Syst. Evol. Microbiol.">
        <title>Complete genome of a new Firmicutes species belonging to the dominant human colonic microbiota ('Ruminococcus bicirculans') reveals two chromosomes and a selective capacity to utilize plant glucans.</title>
        <authorList>
            <consortium name="NISC Comparative Sequencing Program"/>
            <person name="Wegmann U."/>
            <person name="Louis P."/>
            <person name="Goesmann A."/>
            <person name="Henrissat B."/>
            <person name="Duncan S.H."/>
            <person name="Flint H.J."/>
        </authorList>
    </citation>
    <scope>NUCLEOTIDE SEQUENCE</scope>
    <source>
        <strain evidence="17">NBRC 109915</strain>
    </source>
</reference>
<feature type="domain" description="ACT" evidence="16">
    <location>
        <begin position="268"/>
        <end position="353"/>
    </location>
</feature>
<dbReference type="PROSITE" id="PS51671">
    <property type="entry name" value="ACT"/>
    <property type="match status" value="1"/>
</dbReference>
<evidence type="ECO:0000256" key="6">
    <source>
        <dbReference type="ARBA" id="ARBA00016273"/>
    </source>
</evidence>
<dbReference type="PROSITE" id="PS00324">
    <property type="entry name" value="ASPARTOKINASE"/>
    <property type="match status" value="1"/>
</dbReference>
<dbReference type="InterPro" id="IPR054352">
    <property type="entry name" value="ACT_Aspartokinase"/>
</dbReference>
<accession>A0ABQ5VEG2</accession>
<dbReference type="RefSeq" id="WP_284370608.1">
    <property type="nucleotide sequence ID" value="NZ_BAABWP010000003.1"/>
</dbReference>
<evidence type="ECO:0000259" key="16">
    <source>
        <dbReference type="PROSITE" id="PS51671"/>
    </source>
</evidence>
<protein>
    <recommendedName>
        <fullName evidence="6 14">Aspartokinase</fullName>
        <ecNumber evidence="5 14">2.7.2.4</ecNumber>
    </recommendedName>
</protein>
<comment type="similarity">
    <text evidence="4 14">Belongs to the aspartokinase family.</text>
</comment>
<evidence type="ECO:0000256" key="8">
    <source>
        <dbReference type="ARBA" id="ARBA00022679"/>
    </source>
</evidence>
<dbReference type="InterPro" id="IPR041740">
    <property type="entry name" value="AKii-LysC-BS"/>
</dbReference>
<dbReference type="InterPro" id="IPR018042">
    <property type="entry name" value="Aspartate_kinase_CS"/>
</dbReference>
<keyword evidence="12" id="KW-0457">Lysine biosynthesis</keyword>
<comment type="pathway">
    <text evidence="2 15">Amino-acid biosynthesis; L-methionine biosynthesis via de novo pathway; L-homoserine from L-aspartate: step 1/3.</text>
</comment>
<evidence type="ECO:0000256" key="11">
    <source>
        <dbReference type="ARBA" id="ARBA00022840"/>
    </source>
</evidence>
<dbReference type="Pfam" id="PF00696">
    <property type="entry name" value="AA_kinase"/>
    <property type="match status" value="1"/>
</dbReference>
<keyword evidence="7 15" id="KW-0028">Amino-acid biosynthesis</keyword>
<sequence>MPVLVMKFGGTSVATLDRIRRAAKRVGVEVAKGYDVIVIVSAMSGKTNELVGWVNETSPMYDAREYDAVVSSGENVTAGLMALTLQEMDVPARSWQGWQVPVQTTSAHSAARIEDIPPANIMNKFAEGMKVAVVAGFQGVSPEGRITTLGRGGSDTTAVAFAAAFEAERCDIYTDVDGVYTTDPRVESKARKLDKISFEEMLELASLGAKVLQTRSVELAMRYKVKLRVLSSFEEQSDEAGTLVCDEEEIMESNVVAGVAFSREEAKMTLVSVADRPGIAALIFSALSDAGVNVDMIVQNISEEGRTDMTWSCPVDQVKRAEQAMAEAKSSGIINYSELLADQDVAKVSVVGIGMRSHTGVAAKMFQVLSNEGINIQVITTSEIKISVLINRKYMELAVQALHDAFELDKAA</sequence>
<dbReference type="PANTHER" id="PTHR21499">
    <property type="entry name" value="ASPARTATE KINASE"/>
    <property type="match status" value="1"/>
</dbReference>
<comment type="pathway">
    <text evidence="3 15">Amino-acid biosynthesis; L-threonine biosynthesis; L-threonine from L-aspartate: step 1/5.</text>
</comment>
<evidence type="ECO:0000313" key="17">
    <source>
        <dbReference type="EMBL" id="GLQ25891.1"/>
    </source>
</evidence>
<keyword evidence="11" id="KW-0067">ATP-binding</keyword>
<comment type="caution">
    <text evidence="17">The sequence shown here is derived from an EMBL/GenBank/DDBJ whole genome shotgun (WGS) entry which is preliminary data.</text>
</comment>
<dbReference type="Gene3D" id="3.30.2130.10">
    <property type="entry name" value="VC0802-like"/>
    <property type="match status" value="1"/>
</dbReference>
<dbReference type="CDD" id="cd04923">
    <property type="entry name" value="ACT_AK-LysC-DapG-like_2"/>
    <property type="match status" value="1"/>
</dbReference>
<dbReference type="NCBIfam" id="NF005154">
    <property type="entry name" value="PRK06635.1-2"/>
    <property type="match status" value="1"/>
</dbReference>
<name>A0ABQ5VEG2_9RHOB</name>
<evidence type="ECO:0000256" key="2">
    <source>
        <dbReference type="ARBA" id="ARBA00004986"/>
    </source>
</evidence>
<dbReference type="Pfam" id="PF01842">
    <property type="entry name" value="ACT"/>
    <property type="match status" value="1"/>
</dbReference>
<evidence type="ECO:0000256" key="12">
    <source>
        <dbReference type="ARBA" id="ARBA00023154"/>
    </source>
</evidence>
<dbReference type="EC" id="2.7.2.4" evidence="5 14"/>
<dbReference type="InterPro" id="IPR036393">
    <property type="entry name" value="AceGlu_kinase-like_sf"/>
</dbReference>
<evidence type="ECO:0000256" key="10">
    <source>
        <dbReference type="ARBA" id="ARBA00022777"/>
    </source>
</evidence>
<evidence type="ECO:0000256" key="1">
    <source>
        <dbReference type="ARBA" id="ARBA00004766"/>
    </source>
</evidence>
<comment type="catalytic activity">
    <reaction evidence="13 14">
        <text>L-aspartate + ATP = 4-phospho-L-aspartate + ADP</text>
        <dbReference type="Rhea" id="RHEA:23776"/>
        <dbReference type="ChEBI" id="CHEBI:29991"/>
        <dbReference type="ChEBI" id="CHEBI:30616"/>
        <dbReference type="ChEBI" id="CHEBI:57535"/>
        <dbReference type="ChEBI" id="CHEBI:456216"/>
        <dbReference type="EC" id="2.7.2.4"/>
    </reaction>
</comment>
<evidence type="ECO:0000256" key="4">
    <source>
        <dbReference type="ARBA" id="ARBA00010122"/>
    </source>
</evidence>
<evidence type="ECO:0000256" key="5">
    <source>
        <dbReference type="ARBA" id="ARBA00013059"/>
    </source>
</evidence>
<dbReference type="NCBIfam" id="TIGR00656">
    <property type="entry name" value="asp_kin_monofn"/>
    <property type="match status" value="1"/>
</dbReference>
<dbReference type="InterPro" id="IPR005260">
    <property type="entry name" value="Asp_kin_monofn"/>
</dbReference>